<organism evidence="1 2">
    <name type="scientific">Stylosanthes scabra</name>
    <dbReference type="NCBI Taxonomy" id="79078"/>
    <lineage>
        <taxon>Eukaryota</taxon>
        <taxon>Viridiplantae</taxon>
        <taxon>Streptophyta</taxon>
        <taxon>Embryophyta</taxon>
        <taxon>Tracheophyta</taxon>
        <taxon>Spermatophyta</taxon>
        <taxon>Magnoliopsida</taxon>
        <taxon>eudicotyledons</taxon>
        <taxon>Gunneridae</taxon>
        <taxon>Pentapetalae</taxon>
        <taxon>rosids</taxon>
        <taxon>fabids</taxon>
        <taxon>Fabales</taxon>
        <taxon>Fabaceae</taxon>
        <taxon>Papilionoideae</taxon>
        <taxon>50 kb inversion clade</taxon>
        <taxon>dalbergioids sensu lato</taxon>
        <taxon>Dalbergieae</taxon>
        <taxon>Pterocarpus clade</taxon>
        <taxon>Stylosanthes</taxon>
    </lineage>
</organism>
<comment type="caution">
    <text evidence="1">The sequence shown here is derived from an EMBL/GenBank/DDBJ whole genome shotgun (WGS) entry which is preliminary data.</text>
</comment>
<protein>
    <submittedName>
        <fullName evidence="1">Uncharacterized protein</fullName>
    </submittedName>
</protein>
<reference evidence="1 2" key="1">
    <citation type="journal article" date="2023" name="Plants (Basel)">
        <title>Bridging the Gap: Combining Genomics and Transcriptomics Approaches to Understand Stylosanthes scabra, an Orphan Legume from the Brazilian Caatinga.</title>
        <authorList>
            <person name="Ferreira-Neto J.R.C."/>
            <person name="da Silva M.D."/>
            <person name="Binneck E."/>
            <person name="de Melo N.F."/>
            <person name="da Silva R.H."/>
            <person name="de Melo A.L.T.M."/>
            <person name="Pandolfi V."/>
            <person name="Bustamante F.O."/>
            <person name="Brasileiro-Vidal A.C."/>
            <person name="Benko-Iseppon A.M."/>
        </authorList>
    </citation>
    <scope>NUCLEOTIDE SEQUENCE [LARGE SCALE GENOMIC DNA]</scope>
    <source>
        <tissue evidence="1">Leaves</tissue>
    </source>
</reference>
<evidence type="ECO:0000313" key="2">
    <source>
        <dbReference type="Proteomes" id="UP001341840"/>
    </source>
</evidence>
<sequence length="86" mass="9967">MAQPTLEQVAAADRKIMYRLDNIAHVAHVVNRLAVRCLNTVRSQHPMYLDPRDESYLERAELLPLARICDDWFKVDEPLISAFLEC</sequence>
<keyword evidence="2" id="KW-1185">Reference proteome</keyword>
<evidence type="ECO:0000313" key="1">
    <source>
        <dbReference type="EMBL" id="MED6167876.1"/>
    </source>
</evidence>
<dbReference type="EMBL" id="JASCZI010151049">
    <property type="protein sequence ID" value="MED6167876.1"/>
    <property type="molecule type" value="Genomic_DNA"/>
</dbReference>
<accession>A0ABU6V6Y3</accession>
<proteinExistence type="predicted"/>
<name>A0ABU6V6Y3_9FABA</name>
<dbReference type="Proteomes" id="UP001341840">
    <property type="component" value="Unassembled WGS sequence"/>
</dbReference>
<gene>
    <name evidence="1" type="ORF">PIB30_006847</name>
</gene>